<proteinExistence type="predicted"/>
<organism evidence="1 2">
    <name type="scientific">Diphasiastrum complanatum</name>
    <name type="common">Issler's clubmoss</name>
    <name type="synonym">Lycopodium complanatum</name>
    <dbReference type="NCBI Taxonomy" id="34168"/>
    <lineage>
        <taxon>Eukaryota</taxon>
        <taxon>Viridiplantae</taxon>
        <taxon>Streptophyta</taxon>
        <taxon>Embryophyta</taxon>
        <taxon>Tracheophyta</taxon>
        <taxon>Lycopodiopsida</taxon>
        <taxon>Lycopodiales</taxon>
        <taxon>Lycopodiaceae</taxon>
        <taxon>Lycopodioideae</taxon>
        <taxon>Diphasiastrum</taxon>
    </lineage>
</organism>
<accession>A0ACC2EW93</accession>
<reference evidence="2" key="1">
    <citation type="journal article" date="2024" name="Proc. Natl. Acad. Sci. U.S.A.">
        <title>Extraordinary preservation of gene collinearity over three hundred million years revealed in homosporous lycophytes.</title>
        <authorList>
            <person name="Li C."/>
            <person name="Wickell D."/>
            <person name="Kuo L.Y."/>
            <person name="Chen X."/>
            <person name="Nie B."/>
            <person name="Liao X."/>
            <person name="Peng D."/>
            <person name="Ji J."/>
            <person name="Jenkins J."/>
            <person name="Williams M."/>
            <person name="Shu S."/>
            <person name="Plott C."/>
            <person name="Barry K."/>
            <person name="Rajasekar S."/>
            <person name="Grimwood J."/>
            <person name="Han X."/>
            <person name="Sun S."/>
            <person name="Hou Z."/>
            <person name="He W."/>
            <person name="Dai G."/>
            <person name="Sun C."/>
            <person name="Schmutz J."/>
            <person name="Leebens-Mack J.H."/>
            <person name="Li F.W."/>
            <person name="Wang L."/>
        </authorList>
    </citation>
    <scope>NUCLEOTIDE SEQUENCE [LARGE SCALE GENOMIC DNA]</scope>
    <source>
        <strain evidence="2">cv. PW_Plant_1</strain>
    </source>
</reference>
<evidence type="ECO:0000313" key="2">
    <source>
        <dbReference type="Proteomes" id="UP001162992"/>
    </source>
</evidence>
<name>A0ACC2EW93_DIPCM</name>
<sequence>MAAESDCMRLCPEKQKLWQDRICASKVPAKWVLAAISSFAPPSFAANGEPPVSCKSLKLLNSKGLKMKLAAILHLMAIFWSFAPTFAANERKYSFLGDASNYTITSEYDYIVVGGGTAGCPLAATLSQKFRVLLLERGGLPYGNENITRLERFLINLNDTSGPYRPAEKFVSEDGVVNARARVLGGGSCLNAGFYTRASPKYVGSAGWDGKLVNQSYQWVERAVAFAPELQKFQSAVRDGLLEVGVTPYNGQTYDHIPGTKIGGSIFDNNGNRHSAADLLEYSNPNTITVLLYATVQYVLLRSEGNRPRAYGVVYKDSQGVEHTATLKTVELGSEVILSAGALGTPQLLMLSGSVLQHISNHSTSQCGWTCRAWVKACQTIP</sequence>
<gene>
    <name evidence="1" type="ORF">O6H91_01G133700</name>
</gene>
<protein>
    <submittedName>
        <fullName evidence="1">Uncharacterized protein</fullName>
    </submittedName>
</protein>
<keyword evidence="2" id="KW-1185">Reference proteome</keyword>
<dbReference type="EMBL" id="CM055092">
    <property type="protein sequence ID" value="KAJ7570750.1"/>
    <property type="molecule type" value="Genomic_DNA"/>
</dbReference>
<evidence type="ECO:0000313" key="1">
    <source>
        <dbReference type="EMBL" id="KAJ7570750.1"/>
    </source>
</evidence>
<comment type="caution">
    <text evidence="1">The sequence shown here is derived from an EMBL/GenBank/DDBJ whole genome shotgun (WGS) entry which is preliminary data.</text>
</comment>
<dbReference type="Proteomes" id="UP001162992">
    <property type="component" value="Chromosome 1"/>
</dbReference>